<sequence>MKRVKVTKATAMRRPRPAMELDLRSPAGRKLPY</sequence>
<protein>
    <submittedName>
        <fullName evidence="2">Uncharacterized protein</fullName>
    </submittedName>
</protein>
<dbReference type="EMBL" id="SAUN01000001">
    <property type="protein sequence ID" value="RVX43423.1"/>
    <property type="molecule type" value="Genomic_DNA"/>
</dbReference>
<feature type="region of interest" description="Disordered" evidence="1">
    <location>
        <begin position="1"/>
        <end position="33"/>
    </location>
</feature>
<accession>A0A438MCE7</accession>
<comment type="caution">
    <text evidence="2">The sequence shown here is derived from an EMBL/GenBank/DDBJ whole genome shotgun (WGS) entry which is preliminary data.</text>
</comment>
<keyword evidence="3" id="KW-1185">Reference proteome</keyword>
<dbReference type="Proteomes" id="UP000284824">
    <property type="component" value="Unassembled WGS sequence"/>
</dbReference>
<gene>
    <name evidence="2" type="ORF">EDD27_6105</name>
</gene>
<name>A0A438MCE7_9ACTN</name>
<evidence type="ECO:0000313" key="3">
    <source>
        <dbReference type="Proteomes" id="UP000284824"/>
    </source>
</evidence>
<proteinExistence type="predicted"/>
<dbReference type="AlphaFoldDB" id="A0A438MCE7"/>
<organism evidence="2 3">
    <name type="scientific">Nonomuraea polychroma</name>
    <dbReference type="NCBI Taxonomy" id="46176"/>
    <lineage>
        <taxon>Bacteria</taxon>
        <taxon>Bacillati</taxon>
        <taxon>Actinomycetota</taxon>
        <taxon>Actinomycetes</taxon>
        <taxon>Streptosporangiales</taxon>
        <taxon>Streptosporangiaceae</taxon>
        <taxon>Nonomuraea</taxon>
    </lineage>
</organism>
<reference evidence="2 3" key="1">
    <citation type="submission" date="2019-01" db="EMBL/GenBank/DDBJ databases">
        <title>Sequencing the genomes of 1000 actinobacteria strains.</title>
        <authorList>
            <person name="Klenk H.-P."/>
        </authorList>
    </citation>
    <scope>NUCLEOTIDE SEQUENCE [LARGE SCALE GENOMIC DNA]</scope>
    <source>
        <strain evidence="2 3">DSM 43925</strain>
    </source>
</reference>
<feature type="compositionally biased region" description="Basic residues" evidence="1">
    <location>
        <begin position="1"/>
        <end position="16"/>
    </location>
</feature>
<evidence type="ECO:0000313" key="2">
    <source>
        <dbReference type="EMBL" id="RVX43423.1"/>
    </source>
</evidence>
<evidence type="ECO:0000256" key="1">
    <source>
        <dbReference type="SAM" id="MobiDB-lite"/>
    </source>
</evidence>